<accession>A0A0B7HR56</accession>
<proteinExistence type="predicted"/>
<organism evidence="1 2">
    <name type="scientific">Capnocytophaga canimorsus</name>
    <dbReference type="NCBI Taxonomy" id="28188"/>
    <lineage>
        <taxon>Bacteria</taxon>
        <taxon>Pseudomonadati</taxon>
        <taxon>Bacteroidota</taxon>
        <taxon>Flavobacteriia</taxon>
        <taxon>Flavobacteriales</taxon>
        <taxon>Flavobacteriaceae</taxon>
        <taxon>Capnocytophaga</taxon>
    </lineage>
</organism>
<dbReference type="Proteomes" id="UP000044026">
    <property type="component" value="Unassembled WGS sequence"/>
</dbReference>
<evidence type="ECO:0000313" key="2">
    <source>
        <dbReference type="Proteomes" id="UP000044026"/>
    </source>
</evidence>
<name>A0A0B7HR56_9FLAO</name>
<dbReference type="AlphaFoldDB" id="A0A0B7HR56"/>
<gene>
    <name evidence="1" type="ORF">CCAN12_780117</name>
</gene>
<dbReference type="EMBL" id="CDOE01000076">
    <property type="protein sequence ID" value="CEN40387.1"/>
    <property type="molecule type" value="Genomic_DNA"/>
</dbReference>
<protein>
    <submittedName>
        <fullName evidence="1">Uncharacterized protein</fullName>
    </submittedName>
</protein>
<dbReference type="RefSeq" id="WP_042001649.1">
    <property type="nucleotide sequence ID" value="NZ_CP022382.1"/>
</dbReference>
<sequence>MSNHNLIASLALFGELYDSNKIIKDIIGDFVLNVIRLKNAFHCNSVDIKRMLKEEYCFDIPESVIKTTLNRLQNKGEVEKKNGGYQFKKKNTNEPTEFKNELQKTIELQKEIFEKLCLFVEEQEKKSLTDDEKNSLFKDLIAYLLDQSLGEKYKSSISAFIILNQNEEKIKNALQYIKEGVILYQGITYTPNINNLGSWNNTLTIYLATEHLFSAVGYNGELYQEIFNDFLSLVNEINSNNKKQKITLIYGDEVKMETDNFFSSAENIIKGRITPDVSSSAMKSILKDCYRPSDIVNKKSNFIEELKGKGIKQIHNIEILPEYNVEDLSVVEEVIKNSKREIKEEECLDILKIFSQINTRRGGRKSNSFEQSGYIYMVESALANYLAHQLEVKIKQEDFPYAKNIDFITTQFWFKLNKGFGLKNQSLPKSFSFITKAQLILSNYINKSIEDRYNETKEKFKRGDISQENLILLKKELENESKNPEDITFENIDSTFEFLTDDNYLDKVIRENSHKDDKLKSFRIENEKLKIYKEKNETLKKKKQLNKKAKEYAQEEWKKKQKEDRQNICYFVIWLSINIIIFGLGLAGGIFTIAQQFGLPDWLSWMGLTLLIPLGIFQKCKMDFDKFKAGGKTIRKYMNYKKYKIRTLIKSKDSFLKKTHN</sequence>
<evidence type="ECO:0000313" key="1">
    <source>
        <dbReference type="EMBL" id="CEN40387.1"/>
    </source>
</evidence>
<dbReference type="GeneID" id="69580147"/>
<reference evidence="1 2" key="1">
    <citation type="submission" date="2015-01" db="EMBL/GenBank/DDBJ databases">
        <authorList>
            <person name="Xiang T."/>
            <person name="Song Y."/>
            <person name="Huang L."/>
            <person name="Wang B."/>
            <person name="Wu P."/>
        </authorList>
    </citation>
    <scope>NUCLEOTIDE SEQUENCE [LARGE SCALE GENOMIC DNA]</scope>
    <source>
        <strain evidence="1 2">Cc12</strain>
    </source>
</reference>